<dbReference type="InterPro" id="IPR006697">
    <property type="entry name" value="RecC"/>
</dbReference>
<dbReference type="GO" id="GO:0003677">
    <property type="term" value="F:DNA binding"/>
    <property type="evidence" value="ECO:0007669"/>
    <property type="project" value="UniProtKB-UniRule"/>
</dbReference>
<feature type="compositionally biased region" description="Basic and acidic residues" evidence="11">
    <location>
        <begin position="1087"/>
        <end position="1101"/>
    </location>
</feature>
<dbReference type="SUPFAM" id="SSF52980">
    <property type="entry name" value="Restriction endonuclease-like"/>
    <property type="match status" value="1"/>
</dbReference>
<comment type="function">
    <text evidence="10">A helicase/nuclease that prepares dsDNA breaks (DSB) for recombinational DNA repair. Binds to DSBs and unwinds DNA via a highly rapid and processive ATP-dependent bidirectional helicase activity. Unwinds dsDNA until it encounters a Chi (crossover hotspot instigator) sequence from the 3' direction. Cuts ssDNA a few nucleotides 3' to the Chi site. The properties and activities of the enzyme are changed at Chi. The Chi-altered holoenzyme produces a long 3'-ssDNA overhang and facilitates RecA-binding to the ssDNA for homologous DNA recombination and repair. Holoenzyme degrades any linearized DNA that is unable to undergo homologous recombination. In the holoenzyme this subunit recognizes the wild-type Chi sequence, and when added to isolated RecB increases its ATP-dependent helicase processivity.</text>
</comment>
<sequence length="1145" mass="122968">MAVVLHRAPRTDLLAQGLGDLLAVPLADPFATEVVVVPARGVERWLAQRLSHRLGAAPGRDDGVCAGVDLRSPGSLFAEVAGLRGEAGTSPDTDPWAPDALTWPLLTAIDASLDEPWAALLAQHLGHGVPGEEGDLRRGRRLSVARRLARLMAGYAAQRPQLVADWAQGRDTDGCGRPVPADLAWQPPLWRALAERVDADPPHVRHAAVLDRLRTAPGTVDLPERLSLFGHTRLAATEVELVAALGEHRDVHLWLPHPSDALWSALASDPASGPASGPIDRAQDRSHELVGHRLLATLGRDTRELQRTLSAIDPRDEPVTAPGPARPANLLTWLQDDLRADTVGDSGARVLGAEDRSVQVHACHGPARQVEVLRDVLLGLLADDPTLEPRDVLVMCPDIETYAPLVTAAFGLADVVGPQGHPAHGLRVRLADRALDRTNPLLAVVVRLLDLAGGRAGVGDVLDLAHAGPVRRRFGLRDDDLEQLATWARETGVRWGFDGAHRADVGLADYATGTWQEGVDRLLAGVAMSDDTGTWLERTLPLDDVGSGQVELVGRLTELVERLRDVTDALTGEHPLGHWLATLEDGVATLTTVPAADAWQLAQVRRELTRVRTDATDHGVPLRLPDVRALLADRLAGRPTRANFRTGTLTVATLVPMRSVPHRVIALLGLDDGVFPRVGATDGDDLLAREPRTGERDPRSEDRQLFLDAILAATEHLVITYSGADEYSGQERPPAVPLGELLDALDETARTPDGRPVAAAVTVRHPLQPFDRRTVEPGALVPGRAFTFDRAALAGARAAAGPRTPAPPFLDGPLAPAPAGGPGVAGGADDVVGLDDLLRFYRSPVRGFLVQRLDVGRAWQEDPLDDGLPVELDGLGRWAVGERVLHDVLRGTTLDDAVQKEWRRGRLPPGRLGWRLLVRAAGQVGPLAEAASGVRQSPARVVDVDVDLGDGRSLRGSVPGVHGDRLVTVSFSRLGGKQRLQTWVRLLALAASDDDRPWAGYTLGRPANAKSRSAWQGSRLGPLDHTAADLLRDLVALRDRGLTEPLPLPVRSSLAYADARRSRADASDARYRAGLAWAGQGWGSRQADGERAQPEHVRVHGADAPLPGTAEPPRPGEEHPGETTRFGALAMRVWTPLLENERFND</sequence>
<dbReference type="InterPro" id="IPR013986">
    <property type="entry name" value="DExx_box_DNA_helicase_dom_sf"/>
</dbReference>
<keyword evidence="3 10" id="KW-0227">DNA damage</keyword>
<keyword evidence="7 10" id="KW-0067">ATP-binding</keyword>
<dbReference type="Pfam" id="PF17946">
    <property type="entry name" value="RecC_C"/>
    <property type="match status" value="1"/>
</dbReference>
<dbReference type="Gene3D" id="3.40.50.300">
    <property type="entry name" value="P-loop containing nucleotide triphosphate hydrolases"/>
    <property type="match status" value="2"/>
</dbReference>
<dbReference type="AlphaFoldDB" id="A0A8H9GQL8"/>
<evidence type="ECO:0000256" key="1">
    <source>
        <dbReference type="ARBA" id="ARBA00022722"/>
    </source>
</evidence>
<dbReference type="Gene3D" id="1.10.10.160">
    <property type="match status" value="1"/>
</dbReference>
<dbReference type="GO" id="GO:0005524">
    <property type="term" value="F:ATP binding"/>
    <property type="evidence" value="ECO:0007669"/>
    <property type="project" value="UniProtKB-UniRule"/>
</dbReference>
<organism evidence="13 14">
    <name type="scientific">Promicromonospora citrea</name>
    <dbReference type="NCBI Taxonomy" id="43677"/>
    <lineage>
        <taxon>Bacteria</taxon>
        <taxon>Bacillati</taxon>
        <taxon>Actinomycetota</taxon>
        <taxon>Actinomycetes</taxon>
        <taxon>Micrococcales</taxon>
        <taxon>Promicromonosporaceae</taxon>
        <taxon>Promicromonospora</taxon>
    </lineage>
</organism>
<comment type="similarity">
    <text evidence="10">Belongs to the RecC family.</text>
</comment>
<feature type="compositionally biased region" description="Basic and acidic residues" evidence="11">
    <location>
        <begin position="686"/>
        <end position="701"/>
    </location>
</feature>
<evidence type="ECO:0000256" key="3">
    <source>
        <dbReference type="ARBA" id="ARBA00022763"/>
    </source>
</evidence>
<evidence type="ECO:0000256" key="11">
    <source>
        <dbReference type="SAM" id="MobiDB-lite"/>
    </source>
</evidence>
<dbReference type="EMBL" id="BMPT01000028">
    <property type="protein sequence ID" value="GGM43918.1"/>
    <property type="molecule type" value="Genomic_DNA"/>
</dbReference>
<comment type="miscellaneous">
    <text evidence="10">In the RecBCD complex, RecB has a slow 3'-5' helicase, an exonuclease activity and loads RecA onto ssDNA, RecD has a fast 5'-3' helicase activity, while RecC stimulates the ATPase and processivity of the RecB helicase and contributes to recognition of the Chi site.</text>
</comment>
<keyword evidence="8 10" id="KW-0238">DNA-binding</keyword>
<dbReference type="Gene3D" id="1.10.10.990">
    <property type="match status" value="1"/>
</dbReference>
<evidence type="ECO:0000256" key="9">
    <source>
        <dbReference type="ARBA" id="ARBA00023204"/>
    </source>
</evidence>
<keyword evidence="1 10" id="KW-0540">Nuclease</keyword>
<feature type="region of interest" description="Disordered" evidence="11">
    <location>
        <begin position="1082"/>
        <end position="1126"/>
    </location>
</feature>
<evidence type="ECO:0000256" key="7">
    <source>
        <dbReference type="ARBA" id="ARBA00022840"/>
    </source>
</evidence>
<dbReference type="InterPro" id="IPR041500">
    <property type="entry name" value="RecC_C"/>
</dbReference>
<dbReference type="Proteomes" id="UP000655589">
    <property type="component" value="Unassembled WGS sequence"/>
</dbReference>
<accession>A0A8H9GQL8</accession>
<keyword evidence="9 10" id="KW-0234">DNA repair</keyword>
<dbReference type="Pfam" id="PF04257">
    <property type="entry name" value="Exonuc_V_gamma"/>
    <property type="match status" value="1"/>
</dbReference>
<keyword evidence="4 10" id="KW-0378">Hydrolase</keyword>
<feature type="region of interest" description="Disordered" evidence="11">
    <location>
        <begin position="681"/>
        <end position="701"/>
    </location>
</feature>
<dbReference type="InterPro" id="IPR011335">
    <property type="entry name" value="Restrct_endonuc-II-like"/>
</dbReference>
<keyword evidence="2 10" id="KW-0547">Nucleotide-binding</keyword>
<evidence type="ECO:0000313" key="14">
    <source>
        <dbReference type="Proteomes" id="UP000655589"/>
    </source>
</evidence>
<dbReference type="SUPFAM" id="SSF52540">
    <property type="entry name" value="P-loop containing nucleoside triphosphate hydrolases"/>
    <property type="match status" value="2"/>
</dbReference>
<reference evidence="13" key="2">
    <citation type="submission" date="2020-09" db="EMBL/GenBank/DDBJ databases">
        <authorList>
            <person name="Sun Q."/>
            <person name="Ohkuma M."/>
        </authorList>
    </citation>
    <scope>NUCLEOTIDE SEQUENCE</scope>
    <source>
        <strain evidence="13">JCM 3051</strain>
    </source>
</reference>
<proteinExistence type="inferred from homology"/>
<keyword evidence="6 10" id="KW-0269">Exonuclease</keyword>
<dbReference type="PIRSF" id="PIRSF000980">
    <property type="entry name" value="RecC"/>
    <property type="match status" value="1"/>
</dbReference>
<feature type="domain" description="RecC C-terminal" evidence="12">
    <location>
        <begin position="831"/>
        <end position="1060"/>
    </location>
</feature>
<dbReference type="GO" id="GO:0003678">
    <property type="term" value="F:DNA helicase activity"/>
    <property type="evidence" value="ECO:0007669"/>
    <property type="project" value="UniProtKB-UniRule"/>
</dbReference>
<evidence type="ECO:0000256" key="8">
    <source>
        <dbReference type="ARBA" id="ARBA00023125"/>
    </source>
</evidence>
<evidence type="ECO:0000256" key="6">
    <source>
        <dbReference type="ARBA" id="ARBA00022839"/>
    </source>
</evidence>
<comment type="caution">
    <text evidence="13">The sequence shown here is derived from an EMBL/GenBank/DDBJ whole genome shotgun (WGS) entry which is preliminary data.</text>
</comment>
<evidence type="ECO:0000256" key="4">
    <source>
        <dbReference type="ARBA" id="ARBA00022801"/>
    </source>
</evidence>
<evidence type="ECO:0000256" key="2">
    <source>
        <dbReference type="ARBA" id="ARBA00022741"/>
    </source>
</evidence>
<evidence type="ECO:0000256" key="10">
    <source>
        <dbReference type="HAMAP-Rule" id="MF_01486"/>
    </source>
</evidence>
<dbReference type="HAMAP" id="MF_01486">
    <property type="entry name" value="RecC"/>
    <property type="match status" value="1"/>
</dbReference>
<dbReference type="PANTHER" id="PTHR30591:SF1">
    <property type="entry name" value="RECBCD ENZYME SUBUNIT RECC"/>
    <property type="match status" value="1"/>
</dbReference>
<reference evidence="13" key="1">
    <citation type="journal article" date="2014" name="Int. J. Syst. Evol. Microbiol.">
        <title>Complete genome sequence of Corynebacterium casei LMG S-19264T (=DSM 44701T), isolated from a smear-ripened cheese.</title>
        <authorList>
            <consortium name="US DOE Joint Genome Institute (JGI-PGF)"/>
            <person name="Walter F."/>
            <person name="Albersmeier A."/>
            <person name="Kalinowski J."/>
            <person name="Ruckert C."/>
        </authorList>
    </citation>
    <scope>NUCLEOTIDE SEQUENCE</scope>
    <source>
        <strain evidence="13">JCM 3051</strain>
    </source>
</reference>
<evidence type="ECO:0000256" key="5">
    <source>
        <dbReference type="ARBA" id="ARBA00022806"/>
    </source>
</evidence>
<evidence type="ECO:0000313" key="13">
    <source>
        <dbReference type="EMBL" id="GGM43918.1"/>
    </source>
</evidence>
<name>A0A8H9GQL8_9MICO</name>
<dbReference type="InterPro" id="IPR027417">
    <property type="entry name" value="P-loop_NTPase"/>
</dbReference>
<comment type="subunit">
    <text evidence="10">Heterotrimer of RecB, RecC and RecD. All subunits contribute to DNA-binding.</text>
</comment>
<gene>
    <name evidence="10 13" type="primary">recC</name>
    <name evidence="13" type="ORF">GCM10010102_44230</name>
</gene>
<dbReference type="GO" id="GO:0009338">
    <property type="term" value="C:exodeoxyribonuclease V complex"/>
    <property type="evidence" value="ECO:0007669"/>
    <property type="project" value="InterPro"/>
</dbReference>
<keyword evidence="5 10" id="KW-0347">Helicase</keyword>
<dbReference type="GO" id="GO:0000724">
    <property type="term" value="P:double-strand break repair via homologous recombination"/>
    <property type="evidence" value="ECO:0007669"/>
    <property type="project" value="UniProtKB-UniRule"/>
</dbReference>
<dbReference type="PANTHER" id="PTHR30591">
    <property type="entry name" value="RECBCD ENZYME SUBUNIT RECC"/>
    <property type="match status" value="1"/>
</dbReference>
<keyword evidence="14" id="KW-1185">Reference proteome</keyword>
<dbReference type="NCBIfam" id="TIGR01450">
    <property type="entry name" value="recC"/>
    <property type="match status" value="1"/>
</dbReference>
<dbReference type="Gene3D" id="3.40.50.10930">
    <property type="match status" value="1"/>
</dbReference>
<dbReference type="GO" id="GO:0008854">
    <property type="term" value="F:exodeoxyribonuclease V activity"/>
    <property type="evidence" value="ECO:0007669"/>
    <property type="project" value="InterPro"/>
</dbReference>
<evidence type="ECO:0000259" key="12">
    <source>
        <dbReference type="Pfam" id="PF17946"/>
    </source>
</evidence>
<protein>
    <recommendedName>
        <fullName evidence="10">RecBCD enzyme subunit RecC</fullName>
    </recommendedName>
    <alternativeName>
        <fullName evidence="10">Exonuclease V subunit RecC</fullName>
        <shortName evidence="10">ExoV subunit RecC</shortName>
    </alternativeName>
    <alternativeName>
        <fullName evidence="10">Helicase/nuclease RecBCD subunit RecC</fullName>
    </alternativeName>
</protein>
<dbReference type="RefSeq" id="WP_189087190.1">
    <property type="nucleotide sequence ID" value="NZ_BMPT01000028.1"/>
</dbReference>